<evidence type="ECO:0000256" key="7">
    <source>
        <dbReference type="SAM" id="Phobius"/>
    </source>
</evidence>
<feature type="non-terminal residue" evidence="9">
    <location>
        <position position="182"/>
    </location>
</feature>
<keyword evidence="4 7" id="KW-0812">Transmembrane</keyword>
<dbReference type="GO" id="GO:0005886">
    <property type="term" value="C:plasma membrane"/>
    <property type="evidence" value="ECO:0007669"/>
    <property type="project" value="UniProtKB-SubCell"/>
</dbReference>
<sequence length="182" mass="19899">MAKFILGRILQAIPTLFIIAALTFFMTRMAPGGPFDSEKPIPEEIKERIEAHYGLNKPLHEQFLLYIGNLLQGDLGPSFKYIGWEVSELIAQAFPVSAQLGLCSLAIALALGLPAGIVAALRKNSPWDYVPMSIAMLGICLPTFVLGPALILLFSTKLGWFSPMGWYSMSDIILPSLTLGLF</sequence>
<feature type="transmembrane region" description="Helical" evidence="7">
    <location>
        <begin position="98"/>
        <end position="121"/>
    </location>
</feature>
<feature type="domain" description="ABC transmembrane type-1" evidence="8">
    <location>
        <begin position="94"/>
        <end position="182"/>
    </location>
</feature>
<dbReference type="AlphaFoldDB" id="A0A382Q8H2"/>
<dbReference type="InterPro" id="IPR035906">
    <property type="entry name" value="MetI-like_sf"/>
</dbReference>
<evidence type="ECO:0000256" key="2">
    <source>
        <dbReference type="ARBA" id="ARBA00022448"/>
    </source>
</evidence>
<dbReference type="Pfam" id="PF00528">
    <property type="entry name" value="BPD_transp_1"/>
    <property type="match status" value="1"/>
</dbReference>
<dbReference type="PROSITE" id="PS50928">
    <property type="entry name" value="ABC_TM1"/>
    <property type="match status" value="1"/>
</dbReference>
<comment type="subcellular location">
    <subcellularLocation>
        <location evidence="1">Cell membrane</location>
        <topology evidence="1">Multi-pass membrane protein</topology>
    </subcellularLocation>
</comment>
<dbReference type="Pfam" id="PF19300">
    <property type="entry name" value="BPD_transp_1_N"/>
    <property type="match status" value="1"/>
</dbReference>
<dbReference type="PANTHER" id="PTHR43163:SF6">
    <property type="entry name" value="DIPEPTIDE TRANSPORT SYSTEM PERMEASE PROTEIN DPPB-RELATED"/>
    <property type="match status" value="1"/>
</dbReference>
<evidence type="ECO:0000256" key="1">
    <source>
        <dbReference type="ARBA" id="ARBA00004651"/>
    </source>
</evidence>
<evidence type="ECO:0000256" key="6">
    <source>
        <dbReference type="ARBA" id="ARBA00023136"/>
    </source>
</evidence>
<dbReference type="CDD" id="cd06261">
    <property type="entry name" value="TM_PBP2"/>
    <property type="match status" value="1"/>
</dbReference>
<organism evidence="9">
    <name type="scientific">marine metagenome</name>
    <dbReference type="NCBI Taxonomy" id="408172"/>
    <lineage>
        <taxon>unclassified sequences</taxon>
        <taxon>metagenomes</taxon>
        <taxon>ecological metagenomes</taxon>
    </lineage>
</organism>
<keyword evidence="5 7" id="KW-1133">Transmembrane helix</keyword>
<evidence type="ECO:0000256" key="3">
    <source>
        <dbReference type="ARBA" id="ARBA00022475"/>
    </source>
</evidence>
<dbReference type="Gene3D" id="1.10.3720.10">
    <property type="entry name" value="MetI-like"/>
    <property type="match status" value="1"/>
</dbReference>
<dbReference type="SUPFAM" id="SSF161098">
    <property type="entry name" value="MetI-like"/>
    <property type="match status" value="1"/>
</dbReference>
<proteinExistence type="predicted"/>
<keyword evidence="2" id="KW-0813">Transport</keyword>
<name>A0A382Q8H2_9ZZZZ</name>
<protein>
    <recommendedName>
        <fullName evidence="8">ABC transmembrane type-1 domain-containing protein</fullName>
    </recommendedName>
</protein>
<keyword evidence="3" id="KW-1003">Cell membrane</keyword>
<keyword evidence="6 7" id="KW-0472">Membrane</keyword>
<dbReference type="InterPro" id="IPR000515">
    <property type="entry name" value="MetI-like"/>
</dbReference>
<accession>A0A382Q8H2</accession>
<dbReference type="GO" id="GO:0055085">
    <property type="term" value="P:transmembrane transport"/>
    <property type="evidence" value="ECO:0007669"/>
    <property type="project" value="InterPro"/>
</dbReference>
<feature type="transmembrane region" description="Helical" evidence="7">
    <location>
        <begin position="12"/>
        <end position="30"/>
    </location>
</feature>
<feature type="transmembrane region" description="Helical" evidence="7">
    <location>
        <begin position="133"/>
        <end position="154"/>
    </location>
</feature>
<gene>
    <name evidence="9" type="ORF">METZ01_LOCUS334727</name>
</gene>
<evidence type="ECO:0000259" key="8">
    <source>
        <dbReference type="PROSITE" id="PS50928"/>
    </source>
</evidence>
<dbReference type="PANTHER" id="PTHR43163">
    <property type="entry name" value="DIPEPTIDE TRANSPORT SYSTEM PERMEASE PROTEIN DPPB-RELATED"/>
    <property type="match status" value="1"/>
</dbReference>
<evidence type="ECO:0000313" key="9">
    <source>
        <dbReference type="EMBL" id="SVC81873.1"/>
    </source>
</evidence>
<evidence type="ECO:0000256" key="4">
    <source>
        <dbReference type="ARBA" id="ARBA00022692"/>
    </source>
</evidence>
<dbReference type="EMBL" id="UINC01112728">
    <property type="protein sequence ID" value="SVC81873.1"/>
    <property type="molecule type" value="Genomic_DNA"/>
</dbReference>
<reference evidence="9" key="1">
    <citation type="submission" date="2018-05" db="EMBL/GenBank/DDBJ databases">
        <authorList>
            <person name="Lanie J.A."/>
            <person name="Ng W.-L."/>
            <person name="Kazmierczak K.M."/>
            <person name="Andrzejewski T.M."/>
            <person name="Davidsen T.M."/>
            <person name="Wayne K.J."/>
            <person name="Tettelin H."/>
            <person name="Glass J.I."/>
            <person name="Rusch D."/>
            <person name="Podicherti R."/>
            <person name="Tsui H.-C.T."/>
            <person name="Winkler M.E."/>
        </authorList>
    </citation>
    <scope>NUCLEOTIDE SEQUENCE</scope>
</reference>
<evidence type="ECO:0000256" key="5">
    <source>
        <dbReference type="ARBA" id="ARBA00022989"/>
    </source>
</evidence>
<dbReference type="InterPro" id="IPR045621">
    <property type="entry name" value="BPD_transp_1_N"/>
</dbReference>